<keyword evidence="3" id="KW-0804">Transcription</keyword>
<dbReference type="EMBL" id="CADCTY010000927">
    <property type="protein sequence ID" value="CAA9348198.1"/>
    <property type="molecule type" value="Genomic_DNA"/>
</dbReference>
<dbReference type="AlphaFoldDB" id="A0A6J4M474"/>
<dbReference type="Pfam" id="PF12833">
    <property type="entry name" value="HTH_18"/>
    <property type="match status" value="1"/>
</dbReference>
<keyword evidence="1" id="KW-0805">Transcription regulation</keyword>
<evidence type="ECO:0000259" key="4">
    <source>
        <dbReference type="PROSITE" id="PS01124"/>
    </source>
</evidence>
<dbReference type="GO" id="GO:0043565">
    <property type="term" value="F:sequence-specific DNA binding"/>
    <property type="evidence" value="ECO:0007669"/>
    <property type="project" value="InterPro"/>
</dbReference>
<reference evidence="5" key="1">
    <citation type="submission" date="2020-02" db="EMBL/GenBank/DDBJ databases">
        <authorList>
            <person name="Meier V. D."/>
        </authorList>
    </citation>
    <scope>NUCLEOTIDE SEQUENCE</scope>
    <source>
        <strain evidence="5">AVDCRST_MAG94</strain>
    </source>
</reference>
<evidence type="ECO:0000256" key="2">
    <source>
        <dbReference type="ARBA" id="ARBA00023125"/>
    </source>
</evidence>
<dbReference type="PANTHER" id="PTHR46796:SF6">
    <property type="entry name" value="ARAC SUBFAMILY"/>
    <property type="match status" value="1"/>
</dbReference>
<name>A0A6J4M474_9CYAN</name>
<evidence type="ECO:0000256" key="3">
    <source>
        <dbReference type="ARBA" id="ARBA00023163"/>
    </source>
</evidence>
<sequence length="314" mass="35626">MFQAVNEQVQTAMTNTLLKPSELNQQFQRTPTLSSRQMGWHGILVEQHHYTSIPDKTEEKELPALSDHWLILPMGSPTYVNQKSDDRWREPIFQKGDSLLVPAEQLSYWCCPGGQAVQELNIYLQPKLVEQVAEVSETNTAQVNLVNHFGQQDLNLQQIAMLLLAEAKSGGMMGRLYVESLSQALIIHLLRHYSEGAPITARENRSLTHIQLQPALDYIHTHLDQDLSLVQIAQNSNISPTYFARLFKQAAGTSLHQYVIKQRVKRAKLLLTTTEFTIEHIAAQVGFSSQSHLTHHCKRLTGMTPKQLFNSVRI</sequence>
<feature type="domain" description="HTH araC/xylS-type" evidence="4">
    <location>
        <begin position="213"/>
        <end position="311"/>
    </location>
</feature>
<dbReference type="InterPro" id="IPR050204">
    <property type="entry name" value="AraC_XylS_family_regulators"/>
</dbReference>
<dbReference type="SUPFAM" id="SSF51215">
    <property type="entry name" value="Regulatory protein AraC"/>
    <property type="match status" value="1"/>
</dbReference>
<proteinExistence type="predicted"/>
<gene>
    <name evidence="5" type="ORF">AVDCRST_MAG94-2655</name>
</gene>
<dbReference type="PROSITE" id="PS01124">
    <property type="entry name" value="HTH_ARAC_FAMILY_2"/>
    <property type="match status" value="1"/>
</dbReference>
<dbReference type="SMART" id="SM00342">
    <property type="entry name" value="HTH_ARAC"/>
    <property type="match status" value="1"/>
</dbReference>
<dbReference type="PANTHER" id="PTHR46796">
    <property type="entry name" value="HTH-TYPE TRANSCRIPTIONAL ACTIVATOR RHAS-RELATED"/>
    <property type="match status" value="1"/>
</dbReference>
<dbReference type="InterPro" id="IPR037923">
    <property type="entry name" value="HTH-like"/>
</dbReference>
<dbReference type="InterPro" id="IPR018060">
    <property type="entry name" value="HTH_AraC"/>
</dbReference>
<evidence type="ECO:0000313" key="5">
    <source>
        <dbReference type="EMBL" id="CAA9348198.1"/>
    </source>
</evidence>
<evidence type="ECO:0000256" key="1">
    <source>
        <dbReference type="ARBA" id="ARBA00023015"/>
    </source>
</evidence>
<dbReference type="GO" id="GO:0003700">
    <property type="term" value="F:DNA-binding transcription factor activity"/>
    <property type="evidence" value="ECO:0007669"/>
    <property type="project" value="InterPro"/>
</dbReference>
<protein>
    <recommendedName>
        <fullName evidence="4">HTH araC/xylS-type domain-containing protein</fullName>
    </recommendedName>
</protein>
<dbReference type="SUPFAM" id="SSF46689">
    <property type="entry name" value="Homeodomain-like"/>
    <property type="match status" value="2"/>
</dbReference>
<keyword evidence="2" id="KW-0238">DNA-binding</keyword>
<dbReference type="Gene3D" id="1.10.10.60">
    <property type="entry name" value="Homeodomain-like"/>
    <property type="match status" value="2"/>
</dbReference>
<accession>A0A6J4M474</accession>
<dbReference type="InterPro" id="IPR009057">
    <property type="entry name" value="Homeodomain-like_sf"/>
</dbReference>
<organism evidence="5">
    <name type="scientific">uncultured Leptolyngbya sp</name>
    <dbReference type="NCBI Taxonomy" id="332963"/>
    <lineage>
        <taxon>Bacteria</taxon>
        <taxon>Bacillati</taxon>
        <taxon>Cyanobacteriota</taxon>
        <taxon>Cyanophyceae</taxon>
        <taxon>Leptolyngbyales</taxon>
        <taxon>Leptolyngbyaceae</taxon>
        <taxon>Leptolyngbya group</taxon>
        <taxon>Leptolyngbya</taxon>
        <taxon>environmental samples</taxon>
    </lineage>
</organism>